<feature type="chain" id="PRO_5027687671" description="Outer membrane protein beta-barrel domain-containing protein" evidence="1">
    <location>
        <begin position="27"/>
        <end position="260"/>
    </location>
</feature>
<organism evidence="2">
    <name type="scientific">uncultured Aureispira sp</name>
    <dbReference type="NCBI Taxonomy" id="1331704"/>
    <lineage>
        <taxon>Bacteria</taxon>
        <taxon>Pseudomonadati</taxon>
        <taxon>Bacteroidota</taxon>
        <taxon>Saprospiria</taxon>
        <taxon>Saprospirales</taxon>
        <taxon>Saprospiraceae</taxon>
        <taxon>Aureispira</taxon>
        <taxon>environmental samples</taxon>
    </lineage>
</organism>
<gene>
    <name evidence="2" type="ORF">HELGO_WM47626</name>
</gene>
<accession>A0A6S6U0X4</accession>
<name>A0A6S6U0X4_9BACT</name>
<evidence type="ECO:0000256" key="1">
    <source>
        <dbReference type="SAM" id="SignalP"/>
    </source>
</evidence>
<evidence type="ECO:0000313" key="2">
    <source>
        <dbReference type="EMBL" id="CAA6823967.1"/>
    </source>
</evidence>
<protein>
    <recommendedName>
        <fullName evidence="3">Outer membrane protein beta-barrel domain-containing protein</fullName>
    </recommendedName>
</protein>
<evidence type="ECO:0008006" key="3">
    <source>
        <dbReference type="Google" id="ProtNLM"/>
    </source>
</evidence>
<proteinExistence type="predicted"/>
<keyword evidence="1" id="KW-0732">Signal</keyword>
<dbReference type="EMBL" id="CACVAQ010000335">
    <property type="protein sequence ID" value="CAA6823967.1"/>
    <property type="molecule type" value="Genomic_DNA"/>
</dbReference>
<feature type="signal peptide" evidence="1">
    <location>
        <begin position="1"/>
        <end position="26"/>
    </location>
</feature>
<sequence>MNYKKLIYCLLSVVVLICLTTVNTWAQETKEDVVYLENGSVIRGQVMEYDPNGSIKIEIYGGSILVYKSAEVLKIEKEAIKVAREVKKEKRPNHKVPNTGIYGTIAVGTMIGLGDWGQPIPGITLKGVAGWHFHRLIGVGGGIGMMNLGGPTFIPIFANIRGNFMKSTASLFYDINVGYGIGVINPSYFNGLGMVKSVKGGLYLRPSIGVRFPSTRQTHVFLDLGFVVQSSSAEYEDWNNNPIIEKRIIYRPSFRVGITF</sequence>
<reference evidence="2" key="1">
    <citation type="submission" date="2020-01" db="EMBL/GenBank/DDBJ databases">
        <authorList>
            <person name="Meier V. D."/>
            <person name="Meier V D."/>
        </authorList>
    </citation>
    <scope>NUCLEOTIDE SEQUENCE</scope>
    <source>
        <strain evidence="2">HLG_WM_MAG_10</strain>
    </source>
</reference>
<dbReference type="AlphaFoldDB" id="A0A6S6U0X4"/>